<comment type="similarity">
    <text evidence="3">Belongs to the UPRTase family.</text>
</comment>
<dbReference type="GO" id="GO:0008655">
    <property type="term" value="P:pyrimidine-containing compound salvage"/>
    <property type="evidence" value="ECO:0007669"/>
    <property type="project" value="UniProtKB-ARBA"/>
</dbReference>
<dbReference type="OrthoDB" id="106623at2759"/>
<evidence type="ECO:0000259" key="10">
    <source>
        <dbReference type="Pfam" id="PF14681"/>
    </source>
</evidence>
<comment type="caution">
    <text evidence="11">The sequence shown here is derived from an EMBL/GenBank/DDBJ whole genome shotgun (WGS) entry which is preliminary data.</text>
</comment>
<dbReference type="NCBIfam" id="NF001097">
    <property type="entry name" value="PRK00129.1"/>
    <property type="match status" value="1"/>
</dbReference>
<keyword evidence="12" id="KW-1185">Reference proteome</keyword>
<dbReference type="GO" id="GO:0004845">
    <property type="term" value="F:uracil phosphoribosyltransferase activity"/>
    <property type="evidence" value="ECO:0007669"/>
    <property type="project" value="UniProtKB-EC"/>
</dbReference>
<protein>
    <recommendedName>
        <fullName evidence="4">uracil phosphoribosyltransferase</fullName>
        <ecNumber evidence="4">2.4.2.9</ecNumber>
    </recommendedName>
</protein>
<evidence type="ECO:0000256" key="7">
    <source>
        <dbReference type="ARBA" id="ARBA00022679"/>
    </source>
</evidence>
<organism evidence="11 12">
    <name type="scientific">Triparma laevis f. longispina</name>
    <dbReference type="NCBI Taxonomy" id="1714387"/>
    <lineage>
        <taxon>Eukaryota</taxon>
        <taxon>Sar</taxon>
        <taxon>Stramenopiles</taxon>
        <taxon>Ochrophyta</taxon>
        <taxon>Bolidophyceae</taxon>
        <taxon>Parmales</taxon>
        <taxon>Triparmaceae</taxon>
        <taxon>Triparma</taxon>
    </lineage>
</organism>
<evidence type="ECO:0000256" key="4">
    <source>
        <dbReference type="ARBA" id="ARBA00011894"/>
    </source>
</evidence>
<dbReference type="Proteomes" id="UP001165122">
    <property type="component" value="Unassembled WGS sequence"/>
</dbReference>
<evidence type="ECO:0000256" key="5">
    <source>
        <dbReference type="ARBA" id="ARBA00022533"/>
    </source>
</evidence>
<evidence type="ECO:0000256" key="8">
    <source>
        <dbReference type="ARBA" id="ARBA00022741"/>
    </source>
</evidence>
<dbReference type="InterPro" id="IPR029057">
    <property type="entry name" value="PRTase-like"/>
</dbReference>
<name>A0A9W7CD78_9STRA</name>
<evidence type="ECO:0000313" key="11">
    <source>
        <dbReference type="EMBL" id="GMI03570.1"/>
    </source>
</evidence>
<dbReference type="Pfam" id="PF14681">
    <property type="entry name" value="UPRTase"/>
    <property type="match status" value="1"/>
</dbReference>
<reference evidence="12" key="1">
    <citation type="journal article" date="2023" name="Commun. Biol.">
        <title>Genome analysis of Parmales, the sister group of diatoms, reveals the evolutionary specialization of diatoms from phago-mixotrophs to photoautotrophs.</title>
        <authorList>
            <person name="Ban H."/>
            <person name="Sato S."/>
            <person name="Yoshikawa S."/>
            <person name="Yamada K."/>
            <person name="Nakamura Y."/>
            <person name="Ichinomiya M."/>
            <person name="Sato N."/>
            <person name="Blanc-Mathieu R."/>
            <person name="Endo H."/>
            <person name="Kuwata A."/>
            <person name="Ogata H."/>
        </authorList>
    </citation>
    <scope>NUCLEOTIDE SEQUENCE [LARGE SCALE GENOMIC DNA]</scope>
    <source>
        <strain evidence="12">NIES 3700</strain>
    </source>
</reference>
<keyword evidence="8" id="KW-0547">Nucleotide-binding</keyword>
<accession>A0A9W7CD78</accession>
<feature type="domain" description="Phosphoribosyltransferase" evidence="10">
    <location>
        <begin position="11"/>
        <end position="218"/>
    </location>
</feature>
<gene>
    <name evidence="11" type="ORF">TrLO_g5547</name>
</gene>
<dbReference type="SUPFAM" id="SSF53271">
    <property type="entry name" value="PRTase-like"/>
    <property type="match status" value="1"/>
</dbReference>
<keyword evidence="9" id="KW-0342">GTP-binding</keyword>
<evidence type="ECO:0000256" key="1">
    <source>
        <dbReference type="ARBA" id="ARBA00001946"/>
    </source>
</evidence>
<evidence type="ECO:0000313" key="12">
    <source>
        <dbReference type="Proteomes" id="UP001165122"/>
    </source>
</evidence>
<keyword evidence="7" id="KW-0808">Transferase</keyword>
<sequence>MSEFHPNIIVLENKSLLNLFTRVRDQTTPPAAFEFYAKRLMTILAEETIADLPLATSKTTVFTPCAEFKGEEVDVDKICAVSIVRAGDSLLGCVRALLPGVSVGKILIQRDETVPEKPAKLFYCKLPKGIEDKQVILCDPMLATGGSAAKAIESLIAVGVPVSSIIFSNVVCCPEGLKYLGGLYPEVKIVTASIDEGLNEEKYIVPGLGDYGDRFFNTV</sequence>
<dbReference type="GO" id="GO:0005525">
    <property type="term" value="F:GTP binding"/>
    <property type="evidence" value="ECO:0007669"/>
    <property type="project" value="UniProtKB-KW"/>
</dbReference>
<dbReference type="EMBL" id="BRXW01000059">
    <property type="protein sequence ID" value="GMI03570.1"/>
    <property type="molecule type" value="Genomic_DNA"/>
</dbReference>
<comment type="cofactor">
    <cofactor evidence="1">
        <name>Mg(2+)</name>
        <dbReference type="ChEBI" id="CHEBI:18420"/>
    </cofactor>
</comment>
<dbReference type="AlphaFoldDB" id="A0A9W7CD78"/>
<dbReference type="CDD" id="cd06223">
    <property type="entry name" value="PRTases_typeI"/>
    <property type="match status" value="1"/>
</dbReference>
<dbReference type="EC" id="2.4.2.9" evidence="4"/>
<keyword evidence="5" id="KW-0021">Allosteric enzyme</keyword>
<evidence type="ECO:0000256" key="2">
    <source>
        <dbReference type="ARBA" id="ARBA00005180"/>
    </source>
</evidence>
<evidence type="ECO:0000256" key="3">
    <source>
        <dbReference type="ARBA" id="ARBA00009516"/>
    </source>
</evidence>
<proteinExistence type="inferred from homology"/>
<dbReference type="FunFam" id="3.40.50.2020:FF:000023">
    <property type="entry name" value="Probable uracil phosphoribosyltransferase"/>
    <property type="match status" value="1"/>
</dbReference>
<comment type="pathway">
    <text evidence="2">Pyrimidine metabolism; UMP biosynthesis via salvage pathway; UMP from uracil: step 1/1.</text>
</comment>
<dbReference type="InterPro" id="IPR000836">
    <property type="entry name" value="PRTase_dom"/>
</dbReference>
<evidence type="ECO:0000256" key="9">
    <source>
        <dbReference type="ARBA" id="ARBA00023134"/>
    </source>
</evidence>
<evidence type="ECO:0000256" key="6">
    <source>
        <dbReference type="ARBA" id="ARBA00022676"/>
    </source>
</evidence>
<dbReference type="Gene3D" id="3.40.50.2020">
    <property type="match status" value="1"/>
</dbReference>
<keyword evidence="6" id="KW-0328">Glycosyltransferase</keyword>